<dbReference type="RefSeq" id="WP_046311181.1">
    <property type="nucleotide sequence ID" value="NZ_CBCSCY010000003.1"/>
</dbReference>
<dbReference type="KEGG" id="pko:PKOR_12605"/>
<keyword evidence="9" id="KW-0067">ATP-binding</keyword>
<feature type="transmembrane region" description="Helical" evidence="6">
    <location>
        <begin position="389"/>
        <end position="413"/>
    </location>
</feature>
<reference evidence="9 10" key="1">
    <citation type="journal article" date="2015" name="Sci. Rep.">
        <title>Unraveling adaptation of Pontibacter korlensis to radiation and infertility in desert through complete genome and comparative transcriptomic analysis.</title>
        <authorList>
            <person name="Dai J."/>
            <person name="Dai W."/>
            <person name="Qiu C."/>
            <person name="Yang Z."/>
            <person name="Zhang Y."/>
            <person name="Zhou M."/>
            <person name="Zhang L."/>
            <person name="Fang C."/>
            <person name="Gao Q."/>
            <person name="Yang Q."/>
            <person name="Li X."/>
            <person name="Wang Z."/>
            <person name="Wang Z."/>
            <person name="Jia Z."/>
            <person name="Chen X."/>
        </authorList>
    </citation>
    <scope>NUCLEOTIDE SEQUENCE [LARGE SCALE GENOMIC DNA]</scope>
    <source>
        <strain evidence="9 10">X14-1T</strain>
    </source>
</reference>
<dbReference type="AlphaFoldDB" id="A0A0E3ZFY1"/>
<keyword evidence="9" id="KW-0547">Nucleotide-binding</keyword>
<evidence type="ECO:0000256" key="4">
    <source>
        <dbReference type="ARBA" id="ARBA00022989"/>
    </source>
</evidence>
<dbReference type="GO" id="GO:0005524">
    <property type="term" value="F:ATP binding"/>
    <property type="evidence" value="ECO:0007669"/>
    <property type="project" value="UniProtKB-KW"/>
</dbReference>
<feature type="domain" description="MacB-like periplasmic core" evidence="8">
    <location>
        <begin position="20"/>
        <end position="245"/>
    </location>
</feature>
<keyword evidence="10" id="KW-1185">Reference proteome</keyword>
<protein>
    <submittedName>
        <fullName evidence="9">Macrolide export ATP-binding/permease MacB</fullName>
    </submittedName>
</protein>
<dbReference type="InterPro" id="IPR025857">
    <property type="entry name" value="MacB_PCD"/>
</dbReference>
<keyword evidence="2" id="KW-1003">Cell membrane</keyword>
<dbReference type="Pfam" id="PF02687">
    <property type="entry name" value="FtsX"/>
    <property type="match status" value="2"/>
</dbReference>
<feature type="transmembrane region" description="Helical" evidence="6">
    <location>
        <begin position="773"/>
        <end position="795"/>
    </location>
</feature>
<dbReference type="Proteomes" id="UP000033109">
    <property type="component" value="Chromosome"/>
</dbReference>
<dbReference type="EMBL" id="CP009621">
    <property type="protein sequence ID" value="AKD03808.1"/>
    <property type="molecule type" value="Genomic_DNA"/>
</dbReference>
<evidence type="ECO:0000256" key="6">
    <source>
        <dbReference type="SAM" id="Phobius"/>
    </source>
</evidence>
<feature type="domain" description="MacB-like periplasmic core" evidence="8">
    <location>
        <begin position="445"/>
        <end position="642"/>
    </location>
</feature>
<name>A0A0E3ZFY1_9BACT</name>
<dbReference type="InterPro" id="IPR003838">
    <property type="entry name" value="ABC3_permease_C"/>
</dbReference>
<dbReference type="HOGENOM" id="CLU_008713_1_0_10"/>
<dbReference type="PANTHER" id="PTHR30572:SF18">
    <property type="entry name" value="ABC-TYPE MACROLIDE FAMILY EXPORT SYSTEM PERMEASE COMPONENT 2"/>
    <property type="match status" value="1"/>
</dbReference>
<evidence type="ECO:0000313" key="9">
    <source>
        <dbReference type="EMBL" id="AKD03808.1"/>
    </source>
</evidence>
<evidence type="ECO:0000259" key="7">
    <source>
        <dbReference type="Pfam" id="PF02687"/>
    </source>
</evidence>
<feature type="transmembrane region" description="Helical" evidence="6">
    <location>
        <begin position="686"/>
        <end position="706"/>
    </location>
</feature>
<dbReference type="InterPro" id="IPR050250">
    <property type="entry name" value="Macrolide_Exporter_MacB"/>
</dbReference>
<keyword evidence="5 6" id="KW-0472">Membrane</keyword>
<gene>
    <name evidence="9" type="ORF">PKOR_12605</name>
</gene>
<keyword evidence="3 6" id="KW-0812">Transmembrane</keyword>
<sequence>MLKNYLKVALRNLARNKVYSAINIGGLAIGIAACMLIFLYVKDELSYDRHHSKADRIYRVTRDFLSDDGSVSLHLARVAPPFGPLLQQDFPEIERIARTLHTVLTVEDAEKQKTFREEGIFFAEPAFADIFDINMLKGSAHKALQEPYSILLSDKMAEKYYPYEEAVGKVLRLNETLTFKVSAVFKSFPENSHMHPDFLASFSTLNDTTVYGAEALKTNYGNNSFPTYLLLQSDEQTKSLQAQLPAFLDRHLSATDHARSHKPSEFTNLYLQKLTDIHLKSNLDSELEVNGDIDSIMVLGAVAIVILLIASINYVNLSTARSTSRAKEVGVRKVIGAAKHNLVLQFLLESVLITTIATILALGITELALPWLNEFTGKNITTALLSDKWVLLLVLALPLVVGVLAGLYPAFYLSHFQAATVLKGSLSSSSKNPMLRKTLVVLQFSISTVLIIATGIIYQQLMYMQQKDLGFDSDQLVVLPNSSSLTPKYEAFKAELMKSSAIQGAGRSLLVPTDQLLNSMGAQVSKGGSMAPTSTTIKYVAVDHDMLDVYKVKMAAGRNFDRKFASDDTAAYIVNEAAARMIGWHDPNMAIGQTLSYGGNNGRIIGVAQDFHFESLHKEISPMVFMISNSQGYSNISVKVAGDTKEALAHIEETWQEFLPKVPFSYQFMDDLYEKSYQDEAKKGQIFTIFSCIAIVIACLGLFGLASFTTVQRTKEIGVRKVFGASVSGIVALISKDFLKLVLFANLLAWPIAWYAMRKWLSDFAYRIDISTDIFLLATLVAFAVAMVTVSYQAIKAASSNPVDALRTE</sequence>
<dbReference type="GO" id="GO:0005886">
    <property type="term" value="C:plasma membrane"/>
    <property type="evidence" value="ECO:0007669"/>
    <property type="project" value="UniProtKB-SubCell"/>
</dbReference>
<dbReference type="GO" id="GO:0022857">
    <property type="term" value="F:transmembrane transporter activity"/>
    <property type="evidence" value="ECO:0007669"/>
    <property type="project" value="TreeGrafter"/>
</dbReference>
<organism evidence="9 10">
    <name type="scientific">Pontibacter korlensis</name>
    <dbReference type="NCBI Taxonomy" id="400092"/>
    <lineage>
        <taxon>Bacteria</taxon>
        <taxon>Pseudomonadati</taxon>
        <taxon>Bacteroidota</taxon>
        <taxon>Cytophagia</taxon>
        <taxon>Cytophagales</taxon>
        <taxon>Hymenobacteraceae</taxon>
        <taxon>Pontibacter</taxon>
    </lineage>
</organism>
<evidence type="ECO:0000256" key="5">
    <source>
        <dbReference type="ARBA" id="ARBA00023136"/>
    </source>
</evidence>
<dbReference type="STRING" id="400092.PKOR_12605"/>
<evidence type="ECO:0000259" key="8">
    <source>
        <dbReference type="Pfam" id="PF12704"/>
    </source>
</evidence>
<dbReference type="PROSITE" id="PS51257">
    <property type="entry name" value="PROKAR_LIPOPROTEIN"/>
    <property type="match status" value="1"/>
</dbReference>
<comment type="subcellular location">
    <subcellularLocation>
        <location evidence="1">Cell membrane</location>
        <topology evidence="1">Multi-pass membrane protein</topology>
    </subcellularLocation>
</comment>
<proteinExistence type="predicted"/>
<evidence type="ECO:0000256" key="2">
    <source>
        <dbReference type="ARBA" id="ARBA00022475"/>
    </source>
</evidence>
<feature type="transmembrane region" description="Helical" evidence="6">
    <location>
        <begin position="434"/>
        <end position="458"/>
    </location>
</feature>
<dbReference type="PANTHER" id="PTHR30572">
    <property type="entry name" value="MEMBRANE COMPONENT OF TRANSPORTER-RELATED"/>
    <property type="match status" value="1"/>
</dbReference>
<evidence type="ECO:0000256" key="1">
    <source>
        <dbReference type="ARBA" id="ARBA00004651"/>
    </source>
</evidence>
<keyword evidence="4 6" id="KW-1133">Transmembrane helix</keyword>
<feature type="domain" description="ABC3 transporter permease C-terminal" evidence="7">
    <location>
        <begin position="689"/>
        <end position="802"/>
    </location>
</feature>
<dbReference type="PATRIC" id="fig|400092.3.peg.2755"/>
<feature type="transmembrane region" description="Helical" evidence="6">
    <location>
        <begin position="342"/>
        <end position="369"/>
    </location>
</feature>
<evidence type="ECO:0000313" key="10">
    <source>
        <dbReference type="Proteomes" id="UP000033109"/>
    </source>
</evidence>
<feature type="transmembrane region" description="Helical" evidence="6">
    <location>
        <begin position="741"/>
        <end position="761"/>
    </location>
</feature>
<accession>A0A0E3ZFY1</accession>
<evidence type="ECO:0000256" key="3">
    <source>
        <dbReference type="ARBA" id="ARBA00022692"/>
    </source>
</evidence>
<feature type="transmembrane region" description="Helical" evidence="6">
    <location>
        <begin position="21"/>
        <end position="41"/>
    </location>
</feature>
<dbReference type="Pfam" id="PF12704">
    <property type="entry name" value="MacB_PCD"/>
    <property type="match status" value="2"/>
</dbReference>
<feature type="domain" description="ABC3 transporter permease C-terminal" evidence="7">
    <location>
        <begin position="301"/>
        <end position="416"/>
    </location>
</feature>
<dbReference type="OrthoDB" id="5933722at2"/>
<feature type="transmembrane region" description="Helical" evidence="6">
    <location>
        <begin position="296"/>
        <end position="317"/>
    </location>
</feature>